<dbReference type="Proteomes" id="UP000887565">
    <property type="component" value="Unplaced"/>
</dbReference>
<reference evidence="4" key="1">
    <citation type="submission" date="2022-11" db="UniProtKB">
        <authorList>
            <consortium name="WormBaseParasite"/>
        </authorList>
    </citation>
    <scope>IDENTIFICATION</scope>
</reference>
<proteinExistence type="predicted"/>
<feature type="transmembrane region" description="Helical" evidence="2">
    <location>
        <begin position="61"/>
        <end position="85"/>
    </location>
</feature>
<evidence type="ECO:0000313" key="4">
    <source>
        <dbReference type="WBParaSite" id="nRc.2.0.1.t09221-RA"/>
    </source>
</evidence>
<dbReference type="AlphaFoldDB" id="A0A915I630"/>
<protein>
    <submittedName>
        <fullName evidence="4">Uncharacterized protein</fullName>
    </submittedName>
</protein>
<feature type="compositionally biased region" description="Polar residues" evidence="1">
    <location>
        <begin position="19"/>
        <end position="40"/>
    </location>
</feature>
<name>A0A915I630_ROMCU</name>
<organism evidence="3 4">
    <name type="scientific">Romanomermis culicivorax</name>
    <name type="common">Nematode worm</name>
    <dbReference type="NCBI Taxonomy" id="13658"/>
    <lineage>
        <taxon>Eukaryota</taxon>
        <taxon>Metazoa</taxon>
        <taxon>Ecdysozoa</taxon>
        <taxon>Nematoda</taxon>
        <taxon>Enoplea</taxon>
        <taxon>Dorylaimia</taxon>
        <taxon>Mermithida</taxon>
        <taxon>Mermithoidea</taxon>
        <taxon>Mermithidae</taxon>
        <taxon>Romanomermis</taxon>
    </lineage>
</organism>
<dbReference type="WBParaSite" id="nRc.2.0.1.t09221-RA">
    <property type="protein sequence ID" value="nRc.2.0.1.t09221-RA"/>
    <property type="gene ID" value="nRc.2.0.1.g09221"/>
</dbReference>
<feature type="compositionally biased region" description="Low complexity" evidence="1">
    <location>
        <begin position="131"/>
        <end position="146"/>
    </location>
</feature>
<evidence type="ECO:0000313" key="3">
    <source>
        <dbReference type="Proteomes" id="UP000887565"/>
    </source>
</evidence>
<feature type="region of interest" description="Disordered" evidence="1">
    <location>
        <begin position="110"/>
        <end position="149"/>
    </location>
</feature>
<keyword evidence="3" id="KW-1185">Reference proteome</keyword>
<keyword evidence="2" id="KW-1133">Transmembrane helix</keyword>
<feature type="region of interest" description="Disordered" evidence="1">
    <location>
        <begin position="1"/>
        <end position="40"/>
    </location>
</feature>
<evidence type="ECO:0000256" key="1">
    <source>
        <dbReference type="SAM" id="MobiDB-lite"/>
    </source>
</evidence>
<keyword evidence="2" id="KW-0812">Transmembrane</keyword>
<sequence>MPNAQGDSVIDDTRIPPSISATDASYNDNSTSSNSISPVYDSSETMETHAIGKPFSGPIDWHLAIVVGVVVCIVIISLFLLWLSYSRRRKNNTSKSTDKEDEYLMEAVPTGKGAQPMSCDQETNLKHAKKSSSMASVPSSGTPSSTDIRLGCRRAPRLKAVYICLPEQQSTYNKEGKEQQTVVANSTTKIFNKQDKNLPAKIKNQQLLKRQKFTIKDQGMKFMKQVVSNTPVKRDIGLKMNVRLLKTVVPNFETKLPTKQVKYKKKGMFAVAADAPDITLLANLKTTPKIVKNTV</sequence>
<accession>A0A915I630</accession>
<keyword evidence="2" id="KW-0472">Membrane</keyword>
<evidence type="ECO:0000256" key="2">
    <source>
        <dbReference type="SAM" id="Phobius"/>
    </source>
</evidence>